<keyword evidence="2" id="KW-0378">Hydrolase</keyword>
<dbReference type="CDD" id="cd03801">
    <property type="entry name" value="GT4_PimA-like"/>
    <property type="match status" value="1"/>
</dbReference>
<dbReference type="AlphaFoldDB" id="A0A2A7S796"/>
<dbReference type="PANTHER" id="PTHR43179:SF7">
    <property type="entry name" value="RHAMNOSYLTRANSFERASE WBBL"/>
    <property type="match status" value="1"/>
</dbReference>
<dbReference type="SUPFAM" id="SSF53448">
    <property type="entry name" value="Nucleotide-diphospho-sugar transferases"/>
    <property type="match status" value="1"/>
</dbReference>
<accession>A0A2A7S796</accession>
<dbReference type="RefSeq" id="WP_096749633.1">
    <property type="nucleotide sequence ID" value="NZ_CADEPO010000004.1"/>
</dbReference>
<dbReference type="Pfam" id="PF13692">
    <property type="entry name" value="Glyco_trans_1_4"/>
    <property type="match status" value="1"/>
</dbReference>
<evidence type="ECO:0000259" key="1">
    <source>
        <dbReference type="Pfam" id="PF00535"/>
    </source>
</evidence>
<dbReference type="Pfam" id="PF00535">
    <property type="entry name" value="Glycos_transf_2"/>
    <property type="match status" value="1"/>
</dbReference>
<dbReference type="GO" id="GO:0016787">
    <property type="term" value="F:hydrolase activity"/>
    <property type="evidence" value="ECO:0007669"/>
    <property type="project" value="UniProtKB-KW"/>
</dbReference>
<dbReference type="CDD" id="cd04186">
    <property type="entry name" value="GT_2_like_c"/>
    <property type="match status" value="1"/>
</dbReference>
<sequence length="730" mass="82175">MEVRNRLLNPLRPYARRIGRQLYRVMPISPRNKARLTDTVFRLAGPLFEGTVVYESWKRQSLPVEQVLGRAPLVEANDIEAVLAQLRFEVVAEPLVSVIIPAYGNLPHTLACLRSIAEFLPHASIEVIVAEDDSDCDQILRLREVPGLRFIEHPQNLGFIGSCNRAAGFARGRYLHFLNNDTEVTSGWLDSMLALFERHADCGMVGSKLVYPDGRLQEAGGILWKDGSAWNFGKLDDPRKSAYNYVKEVDYASGASLLLPKALFDTLGGFDRRYAPAYCEDSDLAFRVREAGRKVYYQPESVIIHYEGVSNGTDMGSGVKAYQLRNQQTFFQVWRDELERRHFDNGSNLGMAHDRSRQRRTLLIVDRYVPQPDRDAGSRSVFCFIQVFLQMGLNVKFWPDNAWYDETYVKPLQQLGVEVLCGPEYADGFEAWIRRSAQTVDYALLNRPHVSLAYLPPLRRYRPAAKLLFYGHDLHFARAQKEFEVSGSAHARKEIDEMRELELRVWREADVVYYPSEEETRTVAEMAPGVVARTVPPYFFDTEATPVAALDARDSELIIFVAGFGHPPNIDAAIWFVGEILPRIVREVPGARLMLIGSNPTDAVRALAGDTVTVTGYVSDARLAELYGSARVAVVPLRFGAGVKNKVVEALNFGAPLVTTPVGLQGLPELDRIVPSSDDPAAFARYVIDVMRDDACWHRLSSDGRDYIARNFSSVAIRDVFEQQIDVHIP</sequence>
<gene>
    <name evidence="2" type="ORF">CRM94_34655</name>
</gene>
<comment type="caution">
    <text evidence="2">The sequence shown here is derived from an EMBL/GenBank/DDBJ whole genome shotgun (WGS) entry which is preliminary data.</text>
</comment>
<name>A0A2A7S796_BURGA</name>
<dbReference type="Gene3D" id="3.40.50.2000">
    <property type="entry name" value="Glycogen Phosphorylase B"/>
    <property type="match status" value="1"/>
</dbReference>
<protein>
    <submittedName>
        <fullName evidence="2">Glycosyl hydrolase family 1</fullName>
    </submittedName>
</protein>
<feature type="domain" description="Glycosyltransferase 2-like" evidence="1">
    <location>
        <begin position="97"/>
        <end position="219"/>
    </location>
</feature>
<dbReference type="EMBL" id="PDDY01000004">
    <property type="protein sequence ID" value="PEH39418.1"/>
    <property type="molecule type" value="Genomic_DNA"/>
</dbReference>
<dbReference type="Gene3D" id="3.90.550.10">
    <property type="entry name" value="Spore Coat Polysaccharide Biosynthesis Protein SpsA, Chain A"/>
    <property type="match status" value="1"/>
</dbReference>
<reference evidence="3" key="1">
    <citation type="submission" date="2017-09" db="EMBL/GenBank/DDBJ databases">
        <title>FDA dAtabase for Regulatory Grade micrObial Sequences (FDA-ARGOS): Supporting development and validation of Infectious Disease Dx tests.</title>
        <authorList>
            <person name="Minogue T."/>
            <person name="Wolcott M."/>
            <person name="Wasieloski L."/>
            <person name="Aguilar W."/>
            <person name="Moore D."/>
            <person name="Tallon L."/>
            <person name="Sadzewicz L."/>
            <person name="Ott S."/>
            <person name="Zhao X."/>
            <person name="Nagaraj S."/>
            <person name="Vavikolanu K."/>
            <person name="Aluvathingal J."/>
            <person name="Nadendla S."/>
            <person name="Sichtig H."/>
        </authorList>
    </citation>
    <scope>NUCLEOTIDE SEQUENCE [LARGE SCALE GENOMIC DNA]</scope>
    <source>
        <strain evidence="3">FDAARGOS_390</strain>
    </source>
</reference>
<proteinExistence type="predicted"/>
<dbReference type="SUPFAM" id="SSF53756">
    <property type="entry name" value="UDP-Glycosyltransferase/glycogen phosphorylase"/>
    <property type="match status" value="1"/>
</dbReference>
<organism evidence="2 3">
    <name type="scientific">Burkholderia gladioli</name>
    <name type="common">Pseudomonas marginata</name>
    <name type="synonym">Phytomonas marginata</name>
    <dbReference type="NCBI Taxonomy" id="28095"/>
    <lineage>
        <taxon>Bacteria</taxon>
        <taxon>Pseudomonadati</taxon>
        <taxon>Pseudomonadota</taxon>
        <taxon>Betaproteobacteria</taxon>
        <taxon>Burkholderiales</taxon>
        <taxon>Burkholderiaceae</taxon>
        <taxon>Burkholderia</taxon>
    </lineage>
</organism>
<dbReference type="PANTHER" id="PTHR43179">
    <property type="entry name" value="RHAMNOSYLTRANSFERASE WBBL"/>
    <property type="match status" value="1"/>
</dbReference>
<dbReference type="InterPro" id="IPR029044">
    <property type="entry name" value="Nucleotide-diphossugar_trans"/>
</dbReference>
<evidence type="ECO:0000313" key="2">
    <source>
        <dbReference type="EMBL" id="PEH39418.1"/>
    </source>
</evidence>
<dbReference type="Proteomes" id="UP000220629">
    <property type="component" value="Unassembled WGS sequence"/>
</dbReference>
<evidence type="ECO:0000313" key="3">
    <source>
        <dbReference type="Proteomes" id="UP000220629"/>
    </source>
</evidence>
<dbReference type="InterPro" id="IPR001173">
    <property type="entry name" value="Glyco_trans_2-like"/>
</dbReference>